<name>A0A0C9YZ00_9AGAM</name>
<gene>
    <name evidence="1" type="ORF">PISMIDRAFT_680717</name>
</gene>
<reference evidence="1 2" key="1">
    <citation type="submission" date="2014-04" db="EMBL/GenBank/DDBJ databases">
        <authorList>
            <consortium name="DOE Joint Genome Institute"/>
            <person name="Kuo A."/>
            <person name="Kohler A."/>
            <person name="Costa M.D."/>
            <person name="Nagy L.G."/>
            <person name="Floudas D."/>
            <person name="Copeland A."/>
            <person name="Barry K.W."/>
            <person name="Cichocki N."/>
            <person name="Veneault-Fourrey C."/>
            <person name="LaButti K."/>
            <person name="Lindquist E.A."/>
            <person name="Lipzen A."/>
            <person name="Lundell T."/>
            <person name="Morin E."/>
            <person name="Murat C."/>
            <person name="Sun H."/>
            <person name="Tunlid A."/>
            <person name="Henrissat B."/>
            <person name="Grigoriev I.V."/>
            <person name="Hibbett D.S."/>
            <person name="Martin F."/>
            <person name="Nordberg H.P."/>
            <person name="Cantor M.N."/>
            <person name="Hua S.X."/>
        </authorList>
    </citation>
    <scope>NUCLEOTIDE SEQUENCE [LARGE SCALE GENOMIC DNA]</scope>
    <source>
        <strain evidence="1 2">441</strain>
    </source>
</reference>
<evidence type="ECO:0000313" key="2">
    <source>
        <dbReference type="Proteomes" id="UP000054018"/>
    </source>
</evidence>
<accession>A0A0C9YZ00</accession>
<dbReference type="Proteomes" id="UP000054018">
    <property type="component" value="Unassembled WGS sequence"/>
</dbReference>
<dbReference type="AlphaFoldDB" id="A0A0C9YZ00"/>
<organism evidence="1 2">
    <name type="scientific">Pisolithus microcarpus 441</name>
    <dbReference type="NCBI Taxonomy" id="765257"/>
    <lineage>
        <taxon>Eukaryota</taxon>
        <taxon>Fungi</taxon>
        <taxon>Dikarya</taxon>
        <taxon>Basidiomycota</taxon>
        <taxon>Agaricomycotina</taxon>
        <taxon>Agaricomycetes</taxon>
        <taxon>Agaricomycetidae</taxon>
        <taxon>Boletales</taxon>
        <taxon>Sclerodermatineae</taxon>
        <taxon>Pisolithaceae</taxon>
        <taxon>Pisolithus</taxon>
    </lineage>
</organism>
<evidence type="ECO:0000313" key="1">
    <source>
        <dbReference type="EMBL" id="KIK21971.1"/>
    </source>
</evidence>
<keyword evidence="2" id="KW-1185">Reference proteome</keyword>
<proteinExistence type="predicted"/>
<dbReference type="EMBL" id="KN833744">
    <property type="protein sequence ID" value="KIK21971.1"/>
    <property type="molecule type" value="Genomic_DNA"/>
</dbReference>
<dbReference type="HOGENOM" id="CLU_2307147_0_0_1"/>
<reference evidence="2" key="2">
    <citation type="submission" date="2015-01" db="EMBL/GenBank/DDBJ databases">
        <title>Evolutionary Origins and Diversification of the Mycorrhizal Mutualists.</title>
        <authorList>
            <consortium name="DOE Joint Genome Institute"/>
            <consortium name="Mycorrhizal Genomics Consortium"/>
            <person name="Kohler A."/>
            <person name="Kuo A."/>
            <person name="Nagy L.G."/>
            <person name="Floudas D."/>
            <person name="Copeland A."/>
            <person name="Barry K.W."/>
            <person name="Cichocki N."/>
            <person name="Veneault-Fourrey C."/>
            <person name="LaButti K."/>
            <person name="Lindquist E.A."/>
            <person name="Lipzen A."/>
            <person name="Lundell T."/>
            <person name="Morin E."/>
            <person name="Murat C."/>
            <person name="Riley R."/>
            <person name="Ohm R."/>
            <person name="Sun H."/>
            <person name="Tunlid A."/>
            <person name="Henrissat B."/>
            <person name="Grigoriev I.V."/>
            <person name="Hibbett D.S."/>
            <person name="Martin F."/>
        </authorList>
    </citation>
    <scope>NUCLEOTIDE SEQUENCE [LARGE SCALE GENOMIC DNA]</scope>
    <source>
        <strain evidence="2">441</strain>
    </source>
</reference>
<sequence>MASQQTYSGKFPSTHSAKNRNPYRLCRRFKGTGVEYQLKKTSTEDWSLSESTGANALWALVHIDMAPGIRRFIHLLLVVSSCRRRLTRHFSLHPGVDLNQ</sequence>
<protein>
    <submittedName>
        <fullName evidence="1">Uncharacterized protein</fullName>
    </submittedName>
</protein>